<comment type="caution">
    <text evidence="2">The sequence shown here is derived from an EMBL/GenBank/DDBJ whole genome shotgun (WGS) entry which is preliminary data.</text>
</comment>
<feature type="domain" description="DHFR" evidence="1">
    <location>
        <begin position="1"/>
        <end position="53"/>
    </location>
</feature>
<evidence type="ECO:0000259" key="1">
    <source>
        <dbReference type="PROSITE" id="PS51330"/>
    </source>
</evidence>
<evidence type="ECO:0000313" key="2">
    <source>
        <dbReference type="EMBL" id="GFH27436.1"/>
    </source>
</evidence>
<gene>
    <name evidence="2" type="ORF">HaLaN_25756</name>
</gene>
<dbReference type="Proteomes" id="UP000485058">
    <property type="component" value="Unassembled WGS sequence"/>
</dbReference>
<organism evidence="2 3">
    <name type="scientific">Haematococcus lacustris</name>
    <name type="common">Green alga</name>
    <name type="synonym">Haematococcus pluvialis</name>
    <dbReference type="NCBI Taxonomy" id="44745"/>
    <lineage>
        <taxon>Eukaryota</taxon>
        <taxon>Viridiplantae</taxon>
        <taxon>Chlorophyta</taxon>
        <taxon>core chlorophytes</taxon>
        <taxon>Chlorophyceae</taxon>
        <taxon>CS clade</taxon>
        <taxon>Chlamydomonadales</taxon>
        <taxon>Haematococcaceae</taxon>
        <taxon>Haematococcus</taxon>
    </lineage>
</organism>
<feature type="non-terminal residue" evidence="2">
    <location>
        <position position="1"/>
    </location>
</feature>
<name>A0A6A0A3T5_HAELA</name>
<dbReference type="InterPro" id="IPR001796">
    <property type="entry name" value="DHFR_dom"/>
</dbReference>
<sequence length="53" mass="6092">IYREALASPHCTAIHLTLIDKDFDCDTTFPEFILPLFRLWSAGQPIQQEDGTR</sequence>
<evidence type="ECO:0000313" key="3">
    <source>
        <dbReference type="Proteomes" id="UP000485058"/>
    </source>
</evidence>
<dbReference type="GO" id="GO:0004146">
    <property type="term" value="F:dihydrofolate reductase activity"/>
    <property type="evidence" value="ECO:0007669"/>
    <property type="project" value="InterPro"/>
</dbReference>
<dbReference type="PROSITE" id="PS51330">
    <property type="entry name" value="DHFR_2"/>
    <property type="match status" value="1"/>
</dbReference>
<dbReference type="AlphaFoldDB" id="A0A6A0A3T5"/>
<keyword evidence="3" id="KW-1185">Reference proteome</keyword>
<dbReference type="GO" id="GO:0046654">
    <property type="term" value="P:tetrahydrofolate biosynthetic process"/>
    <property type="evidence" value="ECO:0007669"/>
    <property type="project" value="InterPro"/>
</dbReference>
<dbReference type="Gene3D" id="3.40.430.10">
    <property type="entry name" value="Dihydrofolate Reductase, subunit A"/>
    <property type="match status" value="1"/>
</dbReference>
<protein>
    <submittedName>
        <fullName evidence="2">Bifunctional dihydrofolate reductase-thymidylate synthase</fullName>
    </submittedName>
</protein>
<dbReference type="EMBL" id="BLLF01003473">
    <property type="protein sequence ID" value="GFH27436.1"/>
    <property type="molecule type" value="Genomic_DNA"/>
</dbReference>
<dbReference type="InterPro" id="IPR024072">
    <property type="entry name" value="DHFR-like_dom_sf"/>
</dbReference>
<proteinExistence type="predicted"/>
<reference evidence="2 3" key="1">
    <citation type="submission" date="2020-02" db="EMBL/GenBank/DDBJ databases">
        <title>Draft genome sequence of Haematococcus lacustris strain NIES-144.</title>
        <authorList>
            <person name="Morimoto D."/>
            <person name="Nakagawa S."/>
            <person name="Yoshida T."/>
            <person name="Sawayama S."/>
        </authorList>
    </citation>
    <scope>NUCLEOTIDE SEQUENCE [LARGE SCALE GENOMIC DNA]</scope>
    <source>
        <strain evidence="2 3">NIES-144</strain>
    </source>
</reference>
<dbReference type="SUPFAM" id="SSF53597">
    <property type="entry name" value="Dihydrofolate reductase-like"/>
    <property type="match status" value="1"/>
</dbReference>
<accession>A0A6A0A3T5</accession>